<evidence type="ECO:0000313" key="2">
    <source>
        <dbReference type="Proteomes" id="UP001430953"/>
    </source>
</evidence>
<evidence type="ECO:0000313" key="1">
    <source>
        <dbReference type="EMBL" id="KAL0098438.1"/>
    </source>
</evidence>
<reference evidence="1 2" key="1">
    <citation type="submission" date="2023-03" db="EMBL/GenBank/DDBJ databases">
        <title>High recombination rates correlate with genetic variation in Cardiocondyla obscurior ants.</title>
        <authorList>
            <person name="Errbii M."/>
        </authorList>
    </citation>
    <scope>NUCLEOTIDE SEQUENCE [LARGE SCALE GENOMIC DNA]</scope>
    <source>
        <strain evidence="1">Alpha-2009</strain>
        <tissue evidence="1">Whole body</tissue>
    </source>
</reference>
<dbReference type="AlphaFoldDB" id="A0AAW2E6V9"/>
<name>A0AAW2E6V9_9HYME</name>
<dbReference type="EMBL" id="JADYXP020000069">
    <property type="protein sequence ID" value="KAL0098438.1"/>
    <property type="molecule type" value="Genomic_DNA"/>
</dbReference>
<protein>
    <submittedName>
        <fullName evidence="1">Uncharacterized protein</fullName>
    </submittedName>
</protein>
<accession>A0AAW2E6V9</accession>
<gene>
    <name evidence="1" type="ORF">PUN28_020394</name>
</gene>
<sequence length="76" mass="8689">MVRFSKFLFRFSSISSLEKVEQDRTLKMVTWASADVTAMICCQIFKHFFVFVNILASGESKTLKMVTWASADVTAR</sequence>
<dbReference type="Proteomes" id="UP001430953">
    <property type="component" value="Unassembled WGS sequence"/>
</dbReference>
<keyword evidence="2" id="KW-1185">Reference proteome</keyword>
<proteinExistence type="predicted"/>
<organism evidence="1 2">
    <name type="scientific">Cardiocondyla obscurior</name>
    <dbReference type="NCBI Taxonomy" id="286306"/>
    <lineage>
        <taxon>Eukaryota</taxon>
        <taxon>Metazoa</taxon>
        <taxon>Ecdysozoa</taxon>
        <taxon>Arthropoda</taxon>
        <taxon>Hexapoda</taxon>
        <taxon>Insecta</taxon>
        <taxon>Pterygota</taxon>
        <taxon>Neoptera</taxon>
        <taxon>Endopterygota</taxon>
        <taxon>Hymenoptera</taxon>
        <taxon>Apocrita</taxon>
        <taxon>Aculeata</taxon>
        <taxon>Formicoidea</taxon>
        <taxon>Formicidae</taxon>
        <taxon>Myrmicinae</taxon>
        <taxon>Cardiocondyla</taxon>
    </lineage>
</organism>
<comment type="caution">
    <text evidence="1">The sequence shown here is derived from an EMBL/GenBank/DDBJ whole genome shotgun (WGS) entry which is preliminary data.</text>
</comment>